<accession>A0A1G2JRH1</accession>
<comment type="caution">
    <text evidence="2">The sequence shown here is derived from an EMBL/GenBank/DDBJ whole genome shotgun (WGS) entry which is preliminary data.</text>
</comment>
<gene>
    <name evidence="2" type="ORF">A2561_01770</name>
</gene>
<proteinExistence type="predicted"/>
<dbReference type="Proteomes" id="UP000178935">
    <property type="component" value="Unassembled WGS sequence"/>
</dbReference>
<dbReference type="Gene3D" id="3.40.630.30">
    <property type="match status" value="1"/>
</dbReference>
<dbReference type="Pfam" id="PF00583">
    <property type="entry name" value="Acetyltransf_1"/>
    <property type="match status" value="1"/>
</dbReference>
<organism evidence="2 3">
    <name type="scientific">Candidatus Staskawiczbacteria bacterium RIFOXYD1_FULL_32_13</name>
    <dbReference type="NCBI Taxonomy" id="1802234"/>
    <lineage>
        <taxon>Bacteria</taxon>
        <taxon>Candidatus Staskawicziibacteriota</taxon>
    </lineage>
</organism>
<dbReference type="AlphaFoldDB" id="A0A1G2JRH1"/>
<dbReference type="PROSITE" id="PS51186">
    <property type="entry name" value="GNAT"/>
    <property type="match status" value="1"/>
</dbReference>
<dbReference type="InterPro" id="IPR000182">
    <property type="entry name" value="GNAT_dom"/>
</dbReference>
<dbReference type="SUPFAM" id="SSF55729">
    <property type="entry name" value="Acyl-CoA N-acyltransferases (Nat)"/>
    <property type="match status" value="1"/>
</dbReference>
<dbReference type="EMBL" id="MHPU01000015">
    <property type="protein sequence ID" value="OGZ88870.1"/>
    <property type="molecule type" value="Genomic_DNA"/>
</dbReference>
<dbReference type="CDD" id="cd04301">
    <property type="entry name" value="NAT_SF"/>
    <property type="match status" value="1"/>
</dbReference>
<evidence type="ECO:0000313" key="2">
    <source>
        <dbReference type="EMBL" id="OGZ88870.1"/>
    </source>
</evidence>
<evidence type="ECO:0000259" key="1">
    <source>
        <dbReference type="PROSITE" id="PS51186"/>
    </source>
</evidence>
<reference evidence="2 3" key="1">
    <citation type="journal article" date="2016" name="Nat. Commun.">
        <title>Thousands of microbial genomes shed light on interconnected biogeochemical processes in an aquifer system.</title>
        <authorList>
            <person name="Anantharaman K."/>
            <person name="Brown C.T."/>
            <person name="Hug L.A."/>
            <person name="Sharon I."/>
            <person name="Castelle C.J."/>
            <person name="Probst A.J."/>
            <person name="Thomas B.C."/>
            <person name="Singh A."/>
            <person name="Wilkins M.J."/>
            <person name="Karaoz U."/>
            <person name="Brodie E.L."/>
            <person name="Williams K.H."/>
            <person name="Hubbard S.S."/>
            <person name="Banfield J.F."/>
        </authorList>
    </citation>
    <scope>NUCLEOTIDE SEQUENCE [LARGE SCALE GENOMIC DNA]</scope>
</reference>
<sequence length="181" mass="20688">MSEPRFETQPELSSEFKEKLELIIREPRMEDCDDLVEVYNSIDTEEPRPPVAIKSTTREEFLPRLERIIDGINDGKQVCFVVEKDGHVVGLIGGGLSEEAVDIPTVSAGFIGVKKEARSLKLFRQLSSTWLERIKEEWGAKKVITETNVSNPVLKLYKRMGFKEVGLAERKDYVKLEMMIE</sequence>
<dbReference type="GO" id="GO:0016747">
    <property type="term" value="F:acyltransferase activity, transferring groups other than amino-acyl groups"/>
    <property type="evidence" value="ECO:0007669"/>
    <property type="project" value="InterPro"/>
</dbReference>
<protein>
    <recommendedName>
        <fullName evidence="1">N-acetyltransferase domain-containing protein</fullName>
    </recommendedName>
</protein>
<dbReference type="InterPro" id="IPR016181">
    <property type="entry name" value="Acyl_CoA_acyltransferase"/>
</dbReference>
<evidence type="ECO:0000313" key="3">
    <source>
        <dbReference type="Proteomes" id="UP000178935"/>
    </source>
</evidence>
<feature type="domain" description="N-acetyltransferase" evidence="1">
    <location>
        <begin position="22"/>
        <end position="181"/>
    </location>
</feature>
<name>A0A1G2JRH1_9BACT</name>